<dbReference type="EMBL" id="CP001804">
    <property type="protein sequence ID" value="ACY15540.1"/>
    <property type="molecule type" value="Genomic_DNA"/>
</dbReference>
<dbReference type="Proteomes" id="UP000001880">
    <property type="component" value="Chromosome"/>
</dbReference>
<dbReference type="PROSITE" id="PS51257">
    <property type="entry name" value="PROKAR_LIPOPROTEIN"/>
    <property type="match status" value="1"/>
</dbReference>
<protein>
    <recommendedName>
        <fullName evidence="4">Hemolysin-type calcium-binding region</fullName>
    </recommendedName>
</protein>
<dbReference type="InterPro" id="IPR018511">
    <property type="entry name" value="Hemolysin-typ_Ca-bd_CS"/>
</dbReference>
<evidence type="ECO:0000313" key="2">
    <source>
        <dbReference type="EMBL" id="ACY15540.1"/>
    </source>
</evidence>
<gene>
    <name evidence="2" type="ordered locus">Hoch_3034</name>
</gene>
<accession>D0LR32</accession>
<dbReference type="InterPro" id="IPR011049">
    <property type="entry name" value="Serralysin-like_metalloprot_C"/>
</dbReference>
<dbReference type="AlphaFoldDB" id="D0LR32"/>
<name>D0LR32_HALO1</name>
<dbReference type="eggNOG" id="COG2931">
    <property type="taxonomic scope" value="Bacteria"/>
</dbReference>
<evidence type="ECO:0008006" key="4">
    <source>
        <dbReference type="Google" id="ProtNLM"/>
    </source>
</evidence>
<organism evidence="2 3">
    <name type="scientific">Haliangium ochraceum (strain DSM 14365 / JCM 11303 / SMP-2)</name>
    <dbReference type="NCBI Taxonomy" id="502025"/>
    <lineage>
        <taxon>Bacteria</taxon>
        <taxon>Pseudomonadati</taxon>
        <taxon>Myxococcota</taxon>
        <taxon>Polyangia</taxon>
        <taxon>Haliangiales</taxon>
        <taxon>Kofleriaceae</taxon>
        <taxon>Haliangium</taxon>
    </lineage>
</organism>
<keyword evidence="3" id="KW-1185">Reference proteome</keyword>
<dbReference type="HOGENOM" id="CLU_1052781_0_0_7"/>
<proteinExistence type="predicted"/>
<feature type="compositionally biased region" description="Polar residues" evidence="1">
    <location>
        <begin position="170"/>
        <end position="187"/>
    </location>
</feature>
<dbReference type="SUPFAM" id="SSF51120">
    <property type="entry name" value="beta-Roll"/>
    <property type="match status" value="1"/>
</dbReference>
<feature type="region of interest" description="Disordered" evidence="1">
    <location>
        <begin position="161"/>
        <end position="188"/>
    </location>
</feature>
<evidence type="ECO:0000256" key="1">
    <source>
        <dbReference type="SAM" id="MobiDB-lite"/>
    </source>
</evidence>
<dbReference type="PRINTS" id="PR00313">
    <property type="entry name" value="CABNDNGRPT"/>
</dbReference>
<dbReference type="RefSeq" id="WP_012828140.1">
    <property type="nucleotide sequence ID" value="NC_013440.1"/>
</dbReference>
<dbReference type="KEGG" id="hoh:Hoch_3034"/>
<evidence type="ECO:0000313" key="3">
    <source>
        <dbReference type="Proteomes" id="UP000001880"/>
    </source>
</evidence>
<dbReference type="Pfam" id="PF00353">
    <property type="entry name" value="HemolysinCabind"/>
    <property type="match status" value="1"/>
</dbReference>
<dbReference type="GO" id="GO:0005509">
    <property type="term" value="F:calcium ion binding"/>
    <property type="evidence" value="ECO:0007669"/>
    <property type="project" value="InterPro"/>
</dbReference>
<sequence>MTKNSKRFSIRPQGTVFAGLGMFGMLAMGVSTSGCLMEDGTVDTAAMEQAASVNQSCVLDSKSIVFKYTDGDKFFTAEVADDSLMGHEPVQVSWKAEWTLADGTRGRTPESSLMVANGEYETAEVMVPVSGSGDYRIEISDIKAADCAPLSKTLTFNFLSDSEKDDGQPSVESCSSSQTLRGSSASDVLTGGPQVDYIYGEGSGDTLRGRDCDDRIYGGNGNDDLFGGDGDDYLHGGSDTIFGGDECTGGAGVDQFLDCERINV</sequence>
<reference evidence="2 3" key="1">
    <citation type="journal article" date="2010" name="Stand. Genomic Sci.">
        <title>Complete genome sequence of Haliangium ochraceum type strain (SMP-2).</title>
        <authorList>
            <consortium name="US DOE Joint Genome Institute (JGI-PGF)"/>
            <person name="Ivanova N."/>
            <person name="Daum C."/>
            <person name="Lang E."/>
            <person name="Abt B."/>
            <person name="Kopitz M."/>
            <person name="Saunders E."/>
            <person name="Lapidus A."/>
            <person name="Lucas S."/>
            <person name="Glavina Del Rio T."/>
            <person name="Nolan M."/>
            <person name="Tice H."/>
            <person name="Copeland A."/>
            <person name="Cheng J.F."/>
            <person name="Chen F."/>
            <person name="Bruce D."/>
            <person name="Goodwin L."/>
            <person name="Pitluck S."/>
            <person name="Mavromatis K."/>
            <person name="Pati A."/>
            <person name="Mikhailova N."/>
            <person name="Chen A."/>
            <person name="Palaniappan K."/>
            <person name="Land M."/>
            <person name="Hauser L."/>
            <person name="Chang Y.J."/>
            <person name="Jeffries C.D."/>
            <person name="Detter J.C."/>
            <person name="Brettin T."/>
            <person name="Rohde M."/>
            <person name="Goker M."/>
            <person name="Bristow J."/>
            <person name="Markowitz V."/>
            <person name="Eisen J.A."/>
            <person name="Hugenholtz P."/>
            <person name="Kyrpides N.C."/>
            <person name="Klenk H.P."/>
        </authorList>
    </citation>
    <scope>NUCLEOTIDE SEQUENCE [LARGE SCALE GENOMIC DNA]</scope>
    <source>
        <strain evidence="3">DSM 14365 / CIP 107738 / JCM 11303 / AJ 13395 / SMP-2</strain>
    </source>
</reference>
<dbReference type="Gene3D" id="2.150.10.10">
    <property type="entry name" value="Serralysin-like metalloprotease, C-terminal"/>
    <property type="match status" value="1"/>
</dbReference>
<dbReference type="InterPro" id="IPR001343">
    <property type="entry name" value="Hemolysn_Ca-bd"/>
</dbReference>
<dbReference type="PROSITE" id="PS00330">
    <property type="entry name" value="HEMOLYSIN_CALCIUM"/>
    <property type="match status" value="1"/>
</dbReference>